<dbReference type="OrthoDB" id="797097at2"/>
<dbReference type="Proteomes" id="UP000548326">
    <property type="component" value="Unassembled WGS sequence"/>
</dbReference>
<comment type="caution">
    <text evidence="3">The sequence shown here is derived from an EMBL/GenBank/DDBJ whole genome shotgun (WGS) entry which is preliminary data.</text>
</comment>
<reference evidence="4 5" key="1">
    <citation type="submission" date="2020-08" db="EMBL/GenBank/DDBJ databases">
        <title>Genomic Encyclopedia of Type Strains, Phase IV (KMG-V): Genome sequencing to study the core and pangenomes of soil and plant-associated prokaryotes.</title>
        <authorList>
            <person name="Whitman W."/>
        </authorList>
    </citation>
    <scope>NUCLEOTIDE SEQUENCE [LARGE SCALE GENOMIC DNA]</scope>
    <source>
        <strain evidence="2 4">ANJLi2</strain>
        <strain evidence="3 5">MP601</strain>
    </source>
</reference>
<accession>A0A1N6YBK7</accession>
<dbReference type="EMBL" id="JACHCA010000007">
    <property type="protein sequence ID" value="MBB6128997.1"/>
    <property type="molecule type" value="Genomic_DNA"/>
</dbReference>
<keyword evidence="4" id="KW-1185">Reference proteome</keyword>
<sequence length="131" mass="14351">MNWNLILKLSVFGLAMGLVTAFFIPSNIEGAIWPVIFIICAYIIAKNCTQMYFTHGFCLSLINCVWIIAAHAIFYKNYQAGHAQEAAMYNGNPYHIPPQAALAVIGVVIGIASGLVQGLFAFIASKLVKKR</sequence>
<dbReference type="STRING" id="354630.SAMN05421821_105109"/>
<keyword evidence="1" id="KW-1133">Transmembrane helix</keyword>
<keyword evidence="1" id="KW-0812">Transmembrane</keyword>
<evidence type="ECO:0000256" key="1">
    <source>
        <dbReference type="SAM" id="Phobius"/>
    </source>
</evidence>
<evidence type="ECO:0000313" key="2">
    <source>
        <dbReference type="EMBL" id="MBB6109691.1"/>
    </source>
</evidence>
<evidence type="ECO:0000313" key="4">
    <source>
        <dbReference type="Proteomes" id="UP000541583"/>
    </source>
</evidence>
<feature type="transmembrane region" description="Helical" evidence="1">
    <location>
        <begin position="30"/>
        <end position="45"/>
    </location>
</feature>
<proteinExistence type="predicted"/>
<feature type="transmembrane region" description="Helical" evidence="1">
    <location>
        <begin position="100"/>
        <end position="124"/>
    </location>
</feature>
<dbReference type="EMBL" id="JACHCB010000005">
    <property type="protein sequence ID" value="MBB6109691.1"/>
    <property type="molecule type" value="Genomic_DNA"/>
</dbReference>
<protein>
    <submittedName>
        <fullName evidence="3">Amino acid permease</fullName>
    </submittedName>
</protein>
<keyword evidence="1" id="KW-0472">Membrane</keyword>
<dbReference type="RefSeq" id="WP_076373477.1">
    <property type="nucleotide sequence ID" value="NZ_FTMG01000005.1"/>
</dbReference>
<dbReference type="Proteomes" id="UP000541583">
    <property type="component" value="Unassembled WGS sequence"/>
</dbReference>
<feature type="transmembrane region" description="Helical" evidence="1">
    <location>
        <begin position="52"/>
        <end position="74"/>
    </location>
</feature>
<gene>
    <name evidence="3" type="ORF">HDF22_003120</name>
    <name evidence="2" type="ORF">HDF23_002440</name>
</gene>
<feature type="transmembrane region" description="Helical" evidence="1">
    <location>
        <begin position="5"/>
        <end position="24"/>
    </location>
</feature>
<dbReference type="AlphaFoldDB" id="A0A1N6YBK7"/>
<organism evidence="3 5">
    <name type="scientific">Mucilaginibacter lappiensis</name>
    <dbReference type="NCBI Taxonomy" id="354630"/>
    <lineage>
        <taxon>Bacteria</taxon>
        <taxon>Pseudomonadati</taxon>
        <taxon>Bacteroidota</taxon>
        <taxon>Sphingobacteriia</taxon>
        <taxon>Sphingobacteriales</taxon>
        <taxon>Sphingobacteriaceae</taxon>
        <taxon>Mucilaginibacter</taxon>
    </lineage>
</organism>
<evidence type="ECO:0000313" key="3">
    <source>
        <dbReference type="EMBL" id="MBB6128997.1"/>
    </source>
</evidence>
<name>A0A1N6YBK7_9SPHI</name>
<evidence type="ECO:0000313" key="5">
    <source>
        <dbReference type="Proteomes" id="UP000548326"/>
    </source>
</evidence>